<dbReference type="EMBL" id="FOAN01000002">
    <property type="protein sequence ID" value="SEK85423.1"/>
    <property type="molecule type" value="Genomic_DNA"/>
</dbReference>
<dbReference type="Proteomes" id="UP000199664">
    <property type="component" value="Unassembled WGS sequence"/>
</dbReference>
<dbReference type="OrthoDB" id="1633386at2"/>
<dbReference type="STRING" id="1036779.SAMN04515666_102185"/>
<evidence type="ECO:0000313" key="3">
    <source>
        <dbReference type="Proteomes" id="UP000199664"/>
    </source>
</evidence>
<dbReference type="NCBIfam" id="TIGR02218">
    <property type="entry name" value="phg_TIGR02218"/>
    <property type="match status" value="1"/>
</dbReference>
<evidence type="ECO:0000259" key="1">
    <source>
        <dbReference type="Pfam" id="PF09356"/>
    </source>
</evidence>
<feature type="domain" description="Bacteriophage phiJL001 Gp84 C-terminal" evidence="1">
    <location>
        <begin position="192"/>
        <end position="273"/>
    </location>
</feature>
<keyword evidence="3" id="KW-1185">Reference proteome</keyword>
<dbReference type="InterPro" id="IPR011928">
    <property type="entry name" value="Phage_phiJL001_Gp84"/>
</dbReference>
<sequence>MRTLSPGLAAHVAGDATTLCRCWSLTRRDGAVLGFTDHDRDLSFDCILFRANAGLEAAEASSELGFATGGGEVIGALAASGLSEEDLSRGLYDDARVALWLVNWVDPSQRTLLETGFVGEVKRSDSNFTAEVRGLGKAFDEERGRLYTAGCSADLGDARCGVLALPALGTVSVTDGRLTITAPVLGSFQDGRFSGGRLVFESGQNAGFSTEIRSHRNADGAVILQLWQAAPRPIAVGDLFTALPGCDKRFATCRDKFGNGVNFRGFPHLPGNDFIIGGTGAGDPGAGPFDGGSLFR</sequence>
<organism evidence="2 3">
    <name type="scientific">Bosea lupini</name>
    <dbReference type="NCBI Taxonomy" id="1036779"/>
    <lineage>
        <taxon>Bacteria</taxon>
        <taxon>Pseudomonadati</taxon>
        <taxon>Pseudomonadota</taxon>
        <taxon>Alphaproteobacteria</taxon>
        <taxon>Hyphomicrobiales</taxon>
        <taxon>Boseaceae</taxon>
        <taxon>Bosea</taxon>
    </lineage>
</organism>
<dbReference type="AlphaFoldDB" id="A0A1H7KEX5"/>
<protein>
    <recommendedName>
        <fullName evidence="1">Bacteriophage phiJL001 Gp84 C-terminal domain-containing protein</fullName>
    </recommendedName>
</protein>
<dbReference type="InterPro" id="IPR018964">
    <property type="entry name" value="Phage_phiJL001_Gp84_C"/>
</dbReference>
<dbReference type="Pfam" id="PF09931">
    <property type="entry name" value="Phage_phiJL001_Gp84_N"/>
    <property type="match status" value="1"/>
</dbReference>
<dbReference type="RefSeq" id="WP_091831005.1">
    <property type="nucleotide sequence ID" value="NZ_FOAN01000002.1"/>
</dbReference>
<gene>
    <name evidence="2" type="ORF">SAMN04515666_102185</name>
</gene>
<proteinExistence type="predicted"/>
<dbReference type="Pfam" id="PF09356">
    <property type="entry name" value="Phage_BR0599"/>
    <property type="match status" value="1"/>
</dbReference>
<accession>A0A1H7KEX5</accession>
<reference evidence="3" key="1">
    <citation type="submission" date="2016-10" db="EMBL/GenBank/DDBJ databases">
        <authorList>
            <person name="Varghese N."/>
            <person name="Submissions S."/>
        </authorList>
    </citation>
    <scope>NUCLEOTIDE SEQUENCE [LARGE SCALE GENOMIC DNA]</scope>
    <source>
        <strain evidence="3">LMG 26383,CCUG 61248,R- 45681</strain>
    </source>
</reference>
<evidence type="ECO:0000313" key="2">
    <source>
        <dbReference type="EMBL" id="SEK85423.1"/>
    </source>
</evidence>
<name>A0A1H7KEX5_9HYPH</name>